<evidence type="ECO:0000313" key="1">
    <source>
        <dbReference type="EMBL" id="KAJ7193462.1"/>
    </source>
</evidence>
<accession>A0AAD6UWA0</accession>
<sequence length="129" mass="14066">MATHCLLSTPPAHRLLASRRPPPAHPCRRLPAGYCPTPARCRRRRCPPVARRPPAAAATAATLSTPWARRLHLLSTPPPRHPPPAPRLFTAAHWLRPLSVCRPLSTLAVAIIMRAVAATPRLSKNDSCP</sequence>
<gene>
    <name evidence="1" type="ORF">GGX14DRAFT_577250</name>
</gene>
<evidence type="ECO:0000313" key="2">
    <source>
        <dbReference type="Proteomes" id="UP001219525"/>
    </source>
</evidence>
<proteinExistence type="predicted"/>
<reference evidence="1" key="1">
    <citation type="submission" date="2023-03" db="EMBL/GenBank/DDBJ databases">
        <title>Massive genome expansion in bonnet fungi (Mycena s.s.) driven by repeated elements and novel gene families across ecological guilds.</title>
        <authorList>
            <consortium name="Lawrence Berkeley National Laboratory"/>
            <person name="Harder C.B."/>
            <person name="Miyauchi S."/>
            <person name="Viragh M."/>
            <person name="Kuo A."/>
            <person name="Thoen E."/>
            <person name="Andreopoulos B."/>
            <person name="Lu D."/>
            <person name="Skrede I."/>
            <person name="Drula E."/>
            <person name="Henrissat B."/>
            <person name="Morin E."/>
            <person name="Kohler A."/>
            <person name="Barry K."/>
            <person name="LaButti K."/>
            <person name="Morin E."/>
            <person name="Salamov A."/>
            <person name="Lipzen A."/>
            <person name="Mereny Z."/>
            <person name="Hegedus B."/>
            <person name="Baldrian P."/>
            <person name="Stursova M."/>
            <person name="Weitz H."/>
            <person name="Taylor A."/>
            <person name="Grigoriev I.V."/>
            <person name="Nagy L.G."/>
            <person name="Martin F."/>
            <person name="Kauserud H."/>
        </authorList>
    </citation>
    <scope>NUCLEOTIDE SEQUENCE</scope>
    <source>
        <strain evidence="1">9144</strain>
    </source>
</reference>
<name>A0AAD6UWA0_9AGAR</name>
<keyword evidence="2" id="KW-1185">Reference proteome</keyword>
<dbReference type="AlphaFoldDB" id="A0AAD6UWA0"/>
<dbReference type="EMBL" id="JARJCW010000108">
    <property type="protein sequence ID" value="KAJ7193462.1"/>
    <property type="molecule type" value="Genomic_DNA"/>
</dbReference>
<comment type="caution">
    <text evidence="1">The sequence shown here is derived from an EMBL/GenBank/DDBJ whole genome shotgun (WGS) entry which is preliminary data.</text>
</comment>
<organism evidence="1 2">
    <name type="scientific">Mycena pura</name>
    <dbReference type="NCBI Taxonomy" id="153505"/>
    <lineage>
        <taxon>Eukaryota</taxon>
        <taxon>Fungi</taxon>
        <taxon>Dikarya</taxon>
        <taxon>Basidiomycota</taxon>
        <taxon>Agaricomycotina</taxon>
        <taxon>Agaricomycetes</taxon>
        <taxon>Agaricomycetidae</taxon>
        <taxon>Agaricales</taxon>
        <taxon>Marasmiineae</taxon>
        <taxon>Mycenaceae</taxon>
        <taxon>Mycena</taxon>
    </lineage>
</organism>
<dbReference type="Proteomes" id="UP001219525">
    <property type="component" value="Unassembled WGS sequence"/>
</dbReference>
<protein>
    <submittedName>
        <fullName evidence="1">Uncharacterized protein</fullName>
    </submittedName>
</protein>